<dbReference type="EMBL" id="OU503041">
    <property type="protein sequence ID" value="CAI9763449.1"/>
    <property type="molecule type" value="Genomic_DNA"/>
</dbReference>
<proteinExistence type="predicted"/>
<evidence type="ECO:0000313" key="2">
    <source>
        <dbReference type="Proteomes" id="UP000834106"/>
    </source>
</evidence>
<gene>
    <name evidence="1" type="ORF">FPE_LOCUS10879</name>
</gene>
<accession>A0AAD2DRE2</accession>
<name>A0AAD2DRE2_9LAMI</name>
<reference evidence="1" key="1">
    <citation type="submission" date="2023-05" db="EMBL/GenBank/DDBJ databases">
        <authorList>
            <person name="Huff M."/>
        </authorList>
    </citation>
    <scope>NUCLEOTIDE SEQUENCE</scope>
</reference>
<keyword evidence="2" id="KW-1185">Reference proteome</keyword>
<evidence type="ECO:0000313" key="1">
    <source>
        <dbReference type="EMBL" id="CAI9763449.1"/>
    </source>
</evidence>
<dbReference type="AlphaFoldDB" id="A0AAD2DRE2"/>
<organism evidence="1 2">
    <name type="scientific">Fraxinus pennsylvanica</name>
    <dbReference type="NCBI Taxonomy" id="56036"/>
    <lineage>
        <taxon>Eukaryota</taxon>
        <taxon>Viridiplantae</taxon>
        <taxon>Streptophyta</taxon>
        <taxon>Embryophyta</taxon>
        <taxon>Tracheophyta</taxon>
        <taxon>Spermatophyta</taxon>
        <taxon>Magnoliopsida</taxon>
        <taxon>eudicotyledons</taxon>
        <taxon>Gunneridae</taxon>
        <taxon>Pentapetalae</taxon>
        <taxon>asterids</taxon>
        <taxon>lamiids</taxon>
        <taxon>Lamiales</taxon>
        <taxon>Oleaceae</taxon>
        <taxon>Oleeae</taxon>
        <taxon>Fraxinus</taxon>
    </lineage>
</organism>
<protein>
    <submittedName>
        <fullName evidence="1">Uncharacterized protein</fullName>
    </submittedName>
</protein>
<sequence length="138" mass="15514">MDGLPMEADVLFESSSTLFTIDSSTYKLLYKAYTEADMKELLEKLLTCMDRDGIIPNKIFFLDALGGIGSSDYLHNLVPILMTESVNQHPLITKVNNWEEDRDSVEEFFEDGVISEVTNWVGPPFITSTVGLDWAVVL</sequence>
<dbReference type="Proteomes" id="UP000834106">
    <property type="component" value="Chromosome 6"/>
</dbReference>